<dbReference type="EMBL" id="JACICF010000002">
    <property type="protein sequence ID" value="MBB3764797.1"/>
    <property type="molecule type" value="Genomic_DNA"/>
</dbReference>
<dbReference type="SUPFAM" id="SSF52972">
    <property type="entry name" value="ITPase-like"/>
    <property type="match status" value="1"/>
</dbReference>
<dbReference type="GO" id="GO:0009117">
    <property type="term" value="P:nucleotide metabolic process"/>
    <property type="evidence" value="ECO:0007669"/>
    <property type="project" value="UniProtKB-KW"/>
</dbReference>
<dbReference type="InterPro" id="IPR029001">
    <property type="entry name" value="ITPase-like_fam"/>
</dbReference>
<dbReference type="HAMAP" id="MF_00528">
    <property type="entry name" value="Maf"/>
    <property type="match status" value="1"/>
</dbReference>
<keyword evidence="2 4" id="KW-0378">Hydrolase</keyword>
<comment type="subcellular location">
    <subcellularLocation>
        <location evidence="4">Cytoplasm</location>
    </subcellularLocation>
</comment>
<comment type="cofactor">
    <cofactor evidence="1 4">
        <name>a divalent metal cation</name>
        <dbReference type="ChEBI" id="CHEBI:60240"/>
    </cofactor>
</comment>
<accession>A0A839Z3Y1</accession>
<comment type="caution">
    <text evidence="5">The sequence shown here is derived from an EMBL/GenBank/DDBJ whole genome shotgun (WGS) entry which is preliminary data.</text>
</comment>
<dbReference type="PIRSF" id="PIRSF006305">
    <property type="entry name" value="Maf"/>
    <property type="match status" value="1"/>
</dbReference>
<organism evidence="5 6">
    <name type="scientific">Sphingomicrobium lutaoense</name>
    <dbReference type="NCBI Taxonomy" id="515949"/>
    <lineage>
        <taxon>Bacteria</taxon>
        <taxon>Pseudomonadati</taxon>
        <taxon>Pseudomonadota</taxon>
        <taxon>Alphaproteobacteria</taxon>
        <taxon>Sphingomonadales</taxon>
        <taxon>Sphingomonadaceae</taxon>
        <taxon>Sphingomicrobium</taxon>
    </lineage>
</organism>
<sequence>MGLILASASGIRRAMLDQAGLDYRVVPADLPEGAIKAAHVGSVPELARKLAIEKALKVSRSHPSDLVIGSDSIALLGDHAFDKPTSREDAAAHLRRFSGKSLKLISSVALSRGGEKLWSTVDEARLDVRELSESFIADYLDKEWPAVSQCVGVFRFEGPGVLLFEKVEGSYFTILGMPLLPLLGALREQGALPS</sequence>
<evidence type="ECO:0000256" key="4">
    <source>
        <dbReference type="HAMAP-Rule" id="MF_00528"/>
    </source>
</evidence>
<proteinExistence type="inferred from homology"/>
<keyword evidence="3 4" id="KW-0546">Nucleotide metabolism</keyword>
<keyword evidence="6" id="KW-1185">Reference proteome</keyword>
<name>A0A839Z3Y1_9SPHN</name>
<reference evidence="5 6" key="1">
    <citation type="submission" date="2020-08" db="EMBL/GenBank/DDBJ databases">
        <title>Genomic Encyclopedia of Type Strains, Phase IV (KMG-IV): sequencing the most valuable type-strain genomes for metagenomic binning, comparative biology and taxonomic classification.</title>
        <authorList>
            <person name="Goeker M."/>
        </authorList>
    </citation>
    <scope>NUCLEOTIDE SEQUENCE [LARGE SCALE GENOMIC DNA]</scope>
    <source>
        <strain evidence="5 6">DSM 24194</strain>
    </source>
</reference>
<dbReference type="PANTHER" id="PTHR43213:SF5">
    <property type="entry name" value="BIFUNCTIONAL DTTP_UTP PYROPHOSPHATASE_METHYLTRANSFERASE PROTEIN-RELATED"/>
    <property type="match status" value="1"/>
</dbReference>
<dbReference type="GO" id="GO:0047429">
    <property type="term" value="F:nucleoside triphosphate diphosphatase activity"/>
    <property type="evidence" value="ECO:0007669"/>
    <property type="project" value="UniProtKB-EC"/>
</dbReference>
<comment type="catalytic activity">
    <reaction evidence="4">
        <text>a 2'-deoxyribonucleoside 5'-triphosphate + H2O = a 2'-deoxyribonucleoside 5'-phosphate + diphosphate + H(+)</text>
        <dbReference type="Rhea" id="RHEA:44644"/>
        <dbReference type="ChEBI" id="CHEBI:15377"/>
        <dbReference type="ChEBI" id="CHEBI:15378"/>
        <dbReference type="ChEBI" id="CHEBI:33019"/>
        <dbReference type="ChEBI" id="CHEBI:61560"/>
        <dbReference type="ChEBI" id="CHEBI:65317"/>
        <dbReference type="EC" id="3.6.1.9"/>
    </reaction>
</comment>
<dbReference type="Gene3D" id="3.90.950.10">
    <property type="match status" value="1"/>
</dbReference>
<comment type="similarity">
    <text evidence="4">Belongs to the Maf family.</text>
</comment>
<protein>
    <recommendedName>
        <fullName evidence="4">Nucleoside triphosphate pyrophosphatase</fullName>
        <ecNumber evidence="4">3.6.1.9</ecNumber>
    </recommendedName>
    <alternativeName>
        <fullName evidence="4">Nucleotide pyrophosphatase</fullName>
        <shortName evidence="4">Nucleotide PPase</shortName>
    </alternativeName>
</protein>
<evidence type="ECO:0000313" key="6">
    <source>
        <dbReference type="Proteomes" id="UP000578569"/>
    </source>
</evidence>
<dbReference type="AlphaFoldDB" id="A0A839Z3Y1"/>
<comment type="caution">
    <text evidence="4">Lacks conserved residue(s) required for the propagation of feature annotation.</text>
</comment>
<evidence type="ECO:0000256" key="2">
    <source>
        <dbReference type="ARBA" id="ARBA00022801"/>
    </source>
</evidence>
<comment type="catalytic activity">
    <reaction evidence="4">
        <text>a ribonucleoside 5'-triphosphate + H2O = a ribonucleoside 5'-phosphate + diphosphate + H(+)</text>
        <dbReference type="Rhea" id="RHEA:23996"/>
        <dbReference type="ChEBI" id="CHEBI:15377"/>
        <dbReference type="ChEBI" id="CHEBI:15378"/>
        <dbReference type="ChEBI" id="CHEBI:33019"/>
        <dbReference type="ChEBI" id="CHEBI:58043"/>
        <dbReference type="ChEBI" id="CHEBI:61557"/>
        <dbReference type="EC" id="3.6.1.9"/>
    </reaction>
</comment>
<dbReference type="Proteomes" id="UP000578569">
    <property type="component" value="Unassembled WGS sequence"/>
</dbReference>
<dbReference type="PANTHER" id="PTHR43213">
    <property type="entry name" value="BIFUNCTIONAL DTTP/UTP PYROPHOSPHATASE/METHYLTRANSFERASE PROTEIN-RELATED"/>
    <property type="match status" value="1"/>
</dbReference>
<gene>
    <name evidence="5" type="ORF">FHS50_001859</name>
</gene>
<evidence type="ECO:0000256" key="3">
    <source>
        <dbReference type="ARBA" id="ARBA00023080"/>
    </source>
</evidence>
<evidence type="ECO:0000256" key="1">
    <source>
        <dbReference type="ARBA" id="ARBA00001968"/>
    </source>
</evidence>
<feature type="active site" description="Proton acceptor" evidence="4">
    <location>
        <position position="71"/>
    </location>
</feature>
<comment type="function">
    <text evidence="4">Nucleoside triphosphate pyrophosphatase. May have a dual role in cell division arrest and in preventing the incorporation of modified nucleotides into cellular nucleic acids.</text>
</comment>
<dbReference type="RefSeq" id="WP_183934163.1">
    <property type="nucleotide sequence ID" value="NZ_JACICF010000002.1"/>
</dbReference>
<dbReference type="CDD" id="cd00985">
    <property type="entry name" value="Maf_Ham1"/>
    <property type="match status" value="1"/>
</dbReference>
<dbReference type="EC" id="3.6.1.9" evidence="4"/>
<dbReference type="GO" id="GO:0005737">
    <property type="term" value="C:cytoplasm"/>
    <property type="evidence" value="ECO:0007669"/>
    <property type="project" value="UniProtKB-SubCell"/>
</dbReference>
<dbReference type="InterPro" id="IPR003697">
    <property type="entry name" value="Maf-like"/>
</dbReference>
<keyword evidence="4" id="KW-0963">Cytoplasm</keyword>
<dbReference type="Pfam" id="PF02545">
    <property type="entry name" value="Maf"/>
    <property type="match status" value="1"/>
</dbReference>
<evidence type="ECO:0000313" key="5">
    <source>
        <dbReference type="EMBL" id="MBB3764797.1"/>
    </source>
</evidence>